<dbReference type="Pfam" id="PF02899">
    <property type="entry name" value="Phage_int_SAM_1"/>
    <property type="match status" value="1"/>
</dbReference>
<dbReference type="GO" id="GO:0003677">
    <property type="term" value="F:DNA binding"/>
    <property type="evidence" value="ECO:0007669"/>
    <property type="project" value="UniProtKB-UniRule"/>
</dbReference>
<evidence type="ECO:0000259" key="5">
    <source>
        <dbReference type="PROSITE" id="PS51898"/>
    </source>
</evidence>
<feature type="domain" description="Tyr recombinase" evidence="5">
    <location>
        <begin position="124"/>
        <end position="320"/>
    </location>
</feature>
<dbReference type="InterPro" id="IPR011010">
    <property type="entry name" value="DNA_brk_join_enz"/>
</dbReference>
<feature type="domain" description="Core-binding (CB)" evidence="6">
    <location>
        <begin position="26"/>
        <end position="104"/>
    </location>
</feature>
<keyword evidence="2 4" id="KW-0238">DNA-binding</keyword>
<evidence type="ECO:0000256" key="4">
    <source>
        <dbReference type="PROSITE-ProRule" id="PRU01248"/>
    </source>
</evidence>
<accession>A0AAJ5VUF8</accession>
<evidence type="ECO:0000259" key="6">
    <source>
        <dbReference type="PROSITE" id="PS51900"/>
    </source>
</evidence>
<dbReference type="AlphaFoldDB" id="A0AAJ5VUF8"/>
<dbReference type="Proteomes" id="UP001217476">
    <property type="component" value="Chromosome"/>
</dbReference>
<reference evidence="7" key="1">
    <citation type="submission" date="2023-03" db="EMBL/GenBank/DDBJ databases">
        <title>Andean soil-derived lignocellulolytic bacterial consortium as a source of novel taxa and putative plastic-active enzymes.</title>
        <authorList>
            <person name="Diaz-Garcia L."/>
            <person name="Chuvochina M."/>
            <person name="Feuerriegel G."/>
            <person name="Bunk B."/>
            <person name="Sproer C."/>
            <person name="Streit W.R."/>
            <person name="Rodriguez L.M."/>
            <person name="Overmann J."/>
            <person name="Jimenez D.J."/>
        </authorList>
    </citation>
    <scope>NUCLEOTIDE SEQUENCE</scope>
    <source>
        <strain evidence="7">MAG 4196</strain>
    </source>
</reference>
<keyword evidence="3" id="KW-0233">DNA recombination</keyword>
<evidence type="ECO:0000256" key="1">
    <source>
        <dbReference type="ARBA" id="ARBA00022908"/>
    </source>
</evidence>
<dbReference type="InterPro" id="IPR004107">
    <property type="entry name" value="Integrase_SAM-like_N"/>
</dbReference>
<name>A0AAJ5VUF8_9HYPH</name>
<dbReference type="InterPro" id="IPR013762">
    <property type="entry name" value="Integrase-like_cat_sf"/>
</dbReference>
<dbReference type="PANTHER" id="PTHR34605">
    <property type="entry name" value="PHAGE_INTEGRASE DOMAIN-CONTAINING PROTEIN"/>
    <property type="match status" value="1"/>
</dbReference>
<evidence type="ECO:0000313" key="7">
    <source>
        <dbReference type="EMBL" id="WEK03797.1"/>
    </source>
</evidence>
<evidence type="ECO:0000313" key="8">
    <source>
        <dbReference type="Proteomes" id="UP001217476"/>
    </source>
</evidence>
<protein>
    <submittedName>
        <fullName evidence="7">Tyrosine-type recombinase/integrase</fullName>
    </submittedName>
</protein>
<sequence length="320" mass="35599">MKHHTPMAHRHQRPAGFLLGGRPDLADWRKCLDRLDGSYSPHTLLSYRSDFGSFETWCKDRGLKYLPAASSTVAAYITAETERLKPSTLKRKLAGIRKIHYLLRLRDPTYDVDVDLAIRRARRLKPQRPSQALGVTAALRDRLLAATTDDLSGLRDRALVSVGFDTLCRRGELVALHFEDIEPNHFGTASLLIRRAKNDPEGAGRIAHLTAGALESLTDWVEAAQIEGGPLFRPVYGKFAIDRFMNPIALTRILKKLAVRAGFTAEEVFGISGHSLRVGAAQQLTLNGVQLLPIMRAGGWRSMNVVARYVENVDINVWGS</sequence>
<dbReference type="PANTHER" id="PTHR34605:SF3">
    <property type="entry name" value="P CELL-TYPE AGGLUTINATION PROTEIN MAP4-LIKE-RELATED"/>
    <property type="match status" value="1"/>
</dbReference>
<dbReference type="InterPro" id="IPR002104">
    <property type="entry name" value="Integrase_catalytic"/>
</dbReference>
<keyword evidence="1" id="KW-0229">DNA integration</keyword>
<dbReference type="GO" id="GO:0015074">
    <property type="term" value="P:DNA integration"/>
    <property type="evidence" value="ECO:0007669"/>
    <property type="project" value="UniProtKB-KW"/>
</dbReference>
<evidence type="ECO:0000256" key="3">
    <source>
        <dbReference type="ARBA" id="ARBA00023172"/>
    </source>
</evidence>
<dbReference type="InterPro" id="IPR044068">
    <property type="entry name" value="CB"/>
</dbReference>
<dbReference type="Gene3D" id="1.10.443.10">
    <property type="entry name" value="Intergrase catalytic core"/>
    <property type="match status" value="1"/>
</dbReference>
<proteinExistence type="predicted"/>
<dbReference type="PROSITE" id="PS51898">
    <property type="entry name" value="TYR_RECOMBINASE"/>
    <property type="match status" value="1"/>
</dbReference>
<dbReference type="InterPro" id="IPR010998">
    <property type="entry name" value="Integrase_recombinase_N"/>
</dbReference>
<organism evidence="7 8">
    <name type="scientific">Candidatus Devosia phytovorans</name>
    <dbReference type="NCBI Taxonomy" id="3121372"/>
    <lineage>
        <taxon>Bacteria</taxon>
        <taxon>Pseudomonadati</taxon>
        <taxon>Pseudomonadota</taxon>
        <taxon>Alphaproteobacteria</taxon>
        <taxon>Hyphomicrobiales</taxon>
        <taxon>Devosiaceae</taxon>
        <taxon>Devosia</taxon>
    </lineage>
</organism>
<dbReference type="SUPFAM" id="SSF56349">
    <property type="entry name" value="DNA breaking-rejoining enzymes"/>
    <property type="match status" value="1"/>
</dbReference>
<dbReference type="PROSITE" id="PS51900">
    <property type="entry name" value="CB"/>
    <property type="match status" value="1"/>
</dbReference>
<dbReference type="GO" id="GO:0006310">
    <property type="term" value="P:DNA recombination"/>
    <property type="evidence" value="ECO:0007669"/>
    <property type="project" value="UniProtKB-KW"/>
</dbReference>
<dbReference type="Pfam" id="PF00589">
    <property type="entry name" value="Phage_integrase"/>
    <property type="match status" value="1"/>
</dbReference>
<gene>
    <name evidence="7" type="ORF">P0Y65_16615</name>
</gene>
<dbReference type="InterPro" id="IPR052925">
    <property type="entry name" value="Phage_Integrase-like_Recomb"/>
</dbReference>
<dbReference type="SUPFAM" id="SSF47823">
    <property type="entry name" value="lambda integrase-like, N-terminal domain"/>
    <property type="match status" value="1"/>
</dbReference>
<dbReference type="EMBL" id="CP119312">
    <property type="protein sequence ID" value="WEK03797.1"/>
    <property type="molecule type" value="Genomic_DNA"/>
</dbReference>
<dbReference type="Gene3D" id="1.10.150.130">
    <property type="match status" value="1"/>
</dbReference>
<evidence type="ECO:0000256" key="2">
    <source>
        <dbReference type="ARBA" id="ARBA00023125"/>
    </source>
</evidence>